<protein>
    <recommendedName>
        <fullName evidence="3">Transcriptional regulator</fullName>
    </recommendedName>
</protein>
<proteinExistence type="predicted"/>
<evidence type="ECO:0008006" key="3">
    <source>
        <dbReference type="Google" id="ProtNLM"/>
    </source>
</evidence>
<accession>A0ABW4FRC4</accession>
<evidence type="ECO:0000313" key="2">
    <source>
        <dbReference type="Proteomes" id="UP001597145"/>
    </source>
</evidence>
<dbReference type="Proteomes" id="UP001597145">
    <property type="component" value="Unassembled WGS sequence"/>
</dbReference>
<gene>
    <name evidence="1" type="ORF">ACFSCY_27155</name>
</gene>
<organism evidence="1 2">
    <name type="scientific">Pseudonocardia aurantiaca</name>
    <dbReference type="NCBI Taxonomy" id="75290"/>
    <lineage>
        <taxon>Bacteria</taxon>
        <taxon>Bacillati</taxon>
        <taxon>Actinomycetota</taxon>
        <taxon>Actinomycetes</taxon>
        <taxon>Pseudonocardiales</taxon>
        <taxon>Pseudonocardiaceae</taxon>
        <taxon>Pseudonocardia</taxon>
    </lineage>
</organism>
<name>A0ABW4FRC4_9PSEU</name>
<reference evidence="2" key="1">
    <citation type="journal article" date="2019" name="Int. J. Syst. Evol. Microbiol.">
        <title>The Global Catalogue of Microorganisms (GCM) 10K type strain sequencing project: providing services to taxonomists for standard genome sequencing and annotation.</title>
        <authorList>
            <consortium name="The Broad Institute Genomics Platform"/>
            <consortium name="The Broad Institute Genome Sequencing Center for Infectious Disease"/>
            <person name="Wu L."/>
            <person name="Ma J."/>
        </authorList>
    </citation>
    <scope>NUCLEOTIDE SEQUENCE [LARGE SCALE GENOMIC DNA]</scope>
    <source>
        <strain evidence="2">JCM 12165</strain>
    </source>
</reference>
<dbReference type="EMBL" id="JBHUCP010000023">
    <property type="protein sequence ID" value="MFD1533109.1"/>
    <property type="molecule type" value="Genomic_DNA"/>
</dbReference>
<sequence length="321" mass="34117">MDRKTFLKTALGASVGATLTGYAPAVAGGDSADVLAAMSGPTAHYRHMEQAVSSERLAPAVDAHLALATDIVSGQLRSATGFSVLAEISGLAAWLAADRANNAVARRRYAEAIHLAERTHHPLLVSYMTASLGHFAVESGDPREGVILLDRAAAQLDPSGPPSARAWLASLHAVAHAALRDRASTYAALRSAEQAANRPGEPVWPWVFTFDQAKVVRYQASALARLGDLRGAAVAFDAIPATLSAPKPRALMRIEHAHVLAGHGRIDDGCALAVEALRIGREYSSERITSRVRQFRASLPARTDAARNLDEALMTLYEAHT</sequence>
<keyword evidence="2" id="KW-1185">Reference proteome</keyword>
<dbReference type="RefSeq" id="WP_343983394.1">
    <property type="nucleotide sequence ID" value="NZ_BAAAJG010000016.1"/>
</dbReference>
<comment type="caution">
    <text evidence="1">The sequence shown here is derived from an EMBL/GenBank/DDBJ whole genome shotgun (WGS) entry which is preliminary data.</text>
</comment>
<evidence type="ECO:0000313" key="1">
    <source>
        <dbReference type="EMBL" id="MFD1533109.1"/>
    </source>
</evidence>